<feature type="region of interest" description="Disordered" evidence="1">
    <location>
        <begin position="297"/>
        <end position="323"/>
    </location>
</feature>
<proteinExistence type="predicted"/>
<organism evidence="2 3">
    <name type="scientific">Sphingomonas citri</name>
    <dbReference type="NCBI Taxonomy" id="2862499"/>
    <lineage>
        <taxon>Bacteria</taxon>
        <taxon>Pseudomonadati</taxon>
        <taxon>Pseudomonadota</taxon>
        <taxon>Alphaproteobacteria</taxon>
        <taxon>Sphingomonadales</taxon>
        <taxon>Sphingomonadaceae</taxon>
        <taxon>Sphingomonas</taxon>
    </lineage>
</organism>
<dbReference type="InterPro" id="IPR036866">
    <property type="entry name" value="RibonucZ/Hydroxyglut_hydro"/>
</dbReference>
<dbReference type="Gene3D" id="3.60.15.10">
    <property type="entry name" value="Ribonuclease Z/Hydroxyacylglutathione hydrolase-like"/>
    <property type="match status" value="2"/>
</dbReference>
<sequence length="582" mass="63220">MAQAPIQSLLAAAEDQRETISVRMYRGLLGDCFLLTHTLGGEVYRALIDCGVLQCIGSTKVATKAAVGHMQAVVNDLAEATARTLDLVIATHEHYDHLSGFILHHDVFETFTIKAVWLAWTENDKDDLATAIRNKHSKGLSALHALVAEATAGAAGSRFGLRLDSDAAQDRIARISDLLQFYGEIDDVPSPTSSFAASRETAKPRAPKLPPRSCADVFYWLKQKAGDAGVKYLEPGQQIDFGIKDRLRAITLGPPRTRTRLLQLDPDANASEVYLAPADVDEYLPLAADVSSLLAADRGPSKPAPAATSACQPLERGPERRRPELNLPFADLFDRWQEPPTSGGPRGEQPMQDGVERWQAPISEPLDHLAERYYDHDPVSEARRIDGEWLGSAETLALKIDGDVNNTSLALAIEVTGGRVLLFPADAQVGNWLSWHDQKYPSAAGKPDADGRVGPSTPGENAVSATDILSRVVFYKVGHHGSHNATVRDQGLELMTSPSLVAMIPVVEAVAREQKTRSNPNGWAMPYDKLHTRLKIKTSNRIISGDGKIAEEKAAFSGSIFELDYAQGDDPLWVRLTLGVGA</sequence>
<keyword evidence="3" id="KW-1185">Reference proteome</keyword>
<dbReference type="RefSeq" id="WP_219747868.1">
    <property type="nucleotide sequence ID" value="NZ_JAHXZN010000001.1"/>
</dbReference>
<accession>A0ABS7BLM8</accession>
<name>A0ABS7BLM8_9SPHN</name>
<evidence type="ECO:0008006" key="4">
    <source>
        <dbReference type="Google" id="ProtNLM"/>
    </source>
</evidence>
<evidence type="ECO:0000313" key="2">
    <source>
        <dbReference type="EMBL" id="MBW6530519.1"/>
    </source>
</evidence>
<evidence type="ECO:0000256" key="1">
    <source>
        <dbReference type="SAM" id="MobiDB-lite"/>
    </source>
</evidence>
<reference evidence="2 3" key="1">
    <citation type="submission" date="2021-07" db="EMBL/GenBank/DDBJ databases">
        <title>Sphingomonas sp.</title>
        <authorList>
            <person name="Feng G."/>
            <person name="Li J."/>
            <person name="Pan M."/>
        </authorList>
    </citation>
    <scope>NUCLEOTIDE SEQUENCE [LARGE SCALE GENOMIC DNA]</scope>
    <source>
        <strain evidence="2 3">RRHST34</strain>
    </source>
</reference>
<dbReference type="EMBL" id="JAHXZN010000001">
    <property type="protein sequence ID" value="MBW6530519.1"/>
    <property type="molecule type" value="Genomic_DNA"/>
</dbReference>
<dbReference type="SUPFAM" id="SSF56281">
    <property type="entry name" value="Metallo-hydrolase/oxidoreductase"/>
    <property type="match status" value="1"/>
</dbReference>
<comment type="caution">
    <text evidence="2">The sequence shown here is derived from an EMBL/GenBank/DDBJ whole genome shotgun (WGS) entry which is preliminary data.</text>
</comment>
<protein>
    <recommendedName>
        <fullName evidence="4">Metallo-beta-lactamase domain-containing protein</fullName>
    </recommendedName>
</protein>
<evidence type="ECO:0000313" key="3">
    <source>
        <dbReference type="Proteomes" id="UP000759103"/>
    </source>
</evidence>
<dbReference type="Proteomes" id="UP000759103">
    <property type="component" value="Unassembled WGS sequence"/>
</dbReference>
<gene>
    <name evidence="2" type="ORF">KZ820_07200</name>
</gene>